<gene>
    <name evidence="2" type="ORF">J2S62_002086</name>
</gene>
<feature type="compositionally biased region" description="Polar residues" evidence="1">
    <location>
        <begin position="1"/>
        <end position="28"/>
    </location>
</feature>
<name>A0ABU2B616_9MICC</name>
<organism evidence="2 3">
    <name type="scientific">Enteractinococcus fodinae</name>
    <dbReference type="NCBI Taxonomy" id="684663"/>
    <lineage>
        <taxon>Bacteria</taxon>
        <taxon>Bacillati</taxon>
        <taxon>Actinomycetota</taxon>
        <taxon>Actinomycetes</taxon>
        <taxon>Micrococcales</taxon>
        <taxon>Micrococcaceae</taxon>
    </lineage>
</organism>
<evidence type="ECO:0000313" key="3">
    <source>
        <dbReference type="Proteomes" id="UP001183794"/>
    </source>
</evidence>
<dbReference type="Proteomes" id="UP001183794">
    <property type="component" value="Unassembled WGS sequence"/>
</dbReference>
<feature type="region of interest" description="Disordered" evidence="1">
    <location>
        <begin position="1"/>
        <end position="97"/>
    </location>
</feature>
<reference evidence="2 3" key="1">
    <citation type="submission" date="2023-07" db="EMBL/GenBank/DDBJ databases">
        <title>Sequencing the genomes of 1000 actinobacteria strains.</title>
        <authorList>
            <person name="Klenk H.-P."/>
        </authorList>
    </citation>
    <scope>NUCLEOTIDE SEQUENCE [LARGE SCALE GENOMIC DNA]</scope>
    <source>
        <strain evidence="2 3">DSM 22966</strain>
    </source>
</reference>
<sequence length="226" mass="24206">MTTNQESSNNPASGGTRSASATEQAKQTTRQEADRLKGQAQSAADDVADTAKHEAHAVQDEAMDQAKSLASSVQEEANAQASTQQQRLAEQSRTVTDDLQRIRRGERPESDMVLRAVSTVADRAEAFTHQLETKEPRELLSDVRRFASRRPGAFLLIAAGAGLIAGRLTRGMRDAESDQQSSSQSRSGQSQSGQVSPTTPQQPPAVPVRGTETLGIQPDIESGGRL</sequence>
<evidence type="ECO:0000256" key="1">
    <source>
        <dbReference type="SAM" id="MobiDB-lite"/>
    </source>
</evidence>
<feature type="compositionally biased region" description="Basic and acidic residues" evidence="1">
    <location>
        <begin position="49"/>
        <end position="59"/>
    </location>
</feature>
<keyword evidence="3" id="KW-1185">Reference proteome</keyword>
<keyword evidence="2" id="KW-0282">Flagellum</keyword>
<dbReference type="RefSeq" id="WP_310174464.1">
    <property type="nucleotide sequence ID" value="NZ_BAABHE010000002.1"/>
</dbReference>
<feature type="region of interest" description="Disordered" evidence="1">
    <location>
        <begin position="171"/>
        <end position="226"/>
    </location>
</feature>
<accession>A0ABU2B616</accession>
<comment type="caution">
    <text evidence="2">The sequence shown here is derived from an EMBL/GenBank/DDBJ whole genome shotgun (WGS) entry which is preliminary data.</text>
</comment>
<dbReference type="EMBL" id="JAVDYJ010000001">
    <property type="protein sequence ID" value="MDR7347829.1"/>
    <property type="molecule type" value="Genomic_DNA"/>
</dbReference>
<feature type="compositionally biased region" description="Low complexity" evidence="1">
    <location>
        <begin position="179"/>
        <end position="199"/>
    </location>
</feature>
<proteinExistence type="predicted"/>
<keyword evidence="2" id="KW-0966">Cell projection</keyword>
<keyword evidence="2" id="KW-0969">Cilium</keyword>
<evidence type="ECO:0000313" key="2">
    <source>
        <dbReference type="EMBL" id="MDR7347829.1"/>
    </source>
</evidence>
<feature type="compositionally biased region" description="Polar residues" evidence="1">
    <location>
        <begin position="68"/>
        <end position="94"/>
    </location>
</feature>
<protein>
    <submittedName>
        <fullName evidence="2">Flagellar biosynthesis GTPase FlhF</fullName>
    </submittedName>
</protein>